<evidence type="ECO:0000313" key="2">
    <source>
        <dbReference type="EMBL" id="NHN78003.1"/>
    </source>
</evidence>
<protein>
    <submittedName>
        <fullName evidence="2">Uncharacterized protein</fullName>
    </submittedName>
</protein>
<dbReference type="EMBL" id="JAAPAP010000008">
    <property type="protein sequence ID" value="NHN78003.1"/>
    <property type="molecule type" value="Genomic_DNA"/>
</dbReference>
<keyword evidence="1" id="KW-0472">Membrane</keyword>
<keyword evidence="1" id="KW-1133">Transmembrane helix</keyword>
<name>A0AA44C8T1_9GAMM</name>
<sequence length="103" mass="11676">MPLPQGQGHGLSVMAGMALRLIFTLFSVSHFIVQSVRPAVRRLKATVNHGRNFPRIAPLPLRMNFLLLQVHAHISLWVLRVFFLSPPARAETRAIRDRPPHLD</sequence>
<feature type="transmembrane region" description="Helical" evidence="1">
    <location>
        <begin position="12"/>
        <end position="33"/>
    </location>
</feature>
<gene>
    <name evidence="2" type="ORF">HA520_12045</name>
</gene>
<accession>A0AA44C8T1</accession>
<dbReference type="RefSeq" id="WP_165892839.1">
    <property type="nucleotide sequence ID" value="NZ_JAAPAP010000008.1"/>
</dbReference>
<dbReference type="AlphaFoldDB" id="A0AA44C8T1"/>
<comment type="caution">
    <text evidence="2">The sequence shown here is derived from an EMBL/GenBank/DDBJ whole genome shotgun (WGS) entry which is preliminary data.</text>
</comment>
<evidence type="ECO:0000256" key="1">
    <source>
        <dbReference type="SAM" id="Phobius"/>
    </source>
</evidence>
<reference evidence="2" key="1">
    <citation type="submission" date="2020-03" db="EMBL/GenBank/DDBJ databases">
        <title>Genome assembly of Azotobacter chroococcum W5.</title>
        <authorList>
            <person name="Kannepalli A."/>
        </authorList>
    </citation>
    <scope>NUCLEOTIDE SEQUENCE</scope>
    <source>
        <strain evidence="2">W5</strain>
    </source>
</reference>
<proteinExistence type="predicted"/>
<evidence type="ECO:0000313" key="3">
    <source>
        <dbReference type="Proteomes" id="UP000736384"/>
    </source>
</evidence>
<keyword evidence="1" id="KW-0812">Transmembrane</keyword>
<dbReference type="Proteomes" id="UP000736384">
    <property type="component" value="Unassembled WGS sequence"/>
</dbReference>
<organism evidence="2 3">
    <name type="scientific">Azotobacter chroococcum</name>
    <dbReference type="NCBI Taxonomy" id="353"/>
    <lineage>
        <taxon>Bacteria</taxon>
        <taxon>Pseudomonadati</taxon>
        <taxon>Pseudomonadota</taxon>
        <taxon>Gammaproteobacteria</taxon>
        <taxon>Pseudomonadales</taxon>
        <taxon>Pseudomonadaceae</taxon>
        <taxon>Azotobacter</taxon>
    </lineage>
</organism>